<dbReference type="SUPFAM" id="SSF52540">
    <property type="entry name" value="P-loop containing nucleoside triphosphate hydrolases"/>
    <property type="match status" value="1"/>
</dbReference>
<dbReference type="InterPro" id="IPR000719">
    <property type="entry name" value="Prot_kinase_dom"/>
</dbReference>
<evidence type="ECO:0000313" key="5">
    <source>
        <dbReference type="EMBL" id="CAF4414471.1"/>
    </source>
</evidence>
<dbReference type="GO" id="GO:0004672">
    <property type="term" value="F:protein kinase activity"/>
    <property type="evidence" value="ECO:0007669"/>
    <property type="project" value="InterPro"/>
</dbReference>
<dbReference type="EMBL" id="CAJOBO010001857">
    <property type="protein sequence ID" value="CAF4414471.1"/>
    <property type="molecule type" value="Genomic_DNA"/>
</dbReference>
<dbReference type="Gene3D" id="3.40.50.300">
    <property type="entry name" value="P-loop containing nucleotide triphosphate hydrolases"/>
    <property type="match status" value="1"/>
</dbReference>
<proteinExistence type="inferred from homology"/>
<name>A0A818H0M7_9BILA</name>
<evidence type="ECO:0000313" key="6">
    <source>
        <dbReference type="Proteomes" id="UP000663833"/>
    </source>
</evidence>
<dbReference type="GO" id="GO:0005524">
    <property type="term" value="F:ATP binding"/>
    <property type="evidence" value="ECO:0007669"/>
    <property type="project" value="InterPro"/>
</dbReference>
<dbReference type="InterPro" id="IPR011009">
    <property type="entry name" value="Kinase-like_dom_sf"/>
</dbReference>
<evidence type="ECO:0000256" key="2">
    <source>
        <dbReference type="SAM" id="Coils"/>
    </source>
</evidence>
<dbReference type="SMART" id="SM00220">
    <property type="entry name" value="S_TKc"/>
    <property type="match status" value="1"/>
</dbReference>
<accession>A0A818H0M7</accession>
<evidence type="ECO:0000313" key="4">
    <source>
        <dbReference type="EMBL" id="CAF3500357.1"/>
    </source>
</evidence>
<sequence length="1001" mass="115688">MNTPSPLSTLLGREFAGVQKIERYLSKLVTEKTDSDDNNIDSYTTSFIDGISKFLQFSQNDFKIFQTIELEKRSGFFDAIKNSFDNVKEKISRFIETDQLNKLMDELFPILHYLCYFDFSRHRLSFASTAIEQLNTLKQYEQNLLKLIEQMRDETHVNDALNTEYYSLKSSRKKLVFAVLGCRKSAKSSFINYLLQETICPVDTLSATARITRIIYGSQWKVYLEGEQGEEMNNINSLYRKATELIILQGADRDDKVKCKMKVIIELPIKQLKNIELWDLPGLEENSVLNEIVSTIFPDVDLVFALLPIDGGVSLDFLNNIEKCLTYNRNASGLINETHDHDHNIAGFQQQVCFVITKVDSVPSSSQTGKRRDVTLQELSITILERMKNQFNVEINLENANPMLTPRFISMCTESTHLNDFLHCLEEFYHKSATFFKPVVNEIMYRRMNHLSQVIYELLQYDDIDRTIKASQQLANIIHKRQQNLEDDLKKKLDEHMKSIREDLRSHVINLWKHWSPSKILFANESRWDDAVETIRVKFKELMKKHRVTILQSAREEIDNFFVALDLHPGQEQLVKQAMSRAFLQNPYKIIIGQYEIQSAPNRTRELAWTQAASVLPNTISNIVSLCLTPVRFLKNLRKAAEETLSNITEPNIQKEIDQCFDNIITEINLSIQDQVKKVLDEIEAKKEIMLQAKKIEEVNGVAHFISYYEPSITKLYLDIQHKKSCAKYAFFEMSNEKLGPDDSSVYVALLAIDKHSEKIRIAAKKVKLQNFCCQDLYYIDNYHKNIVKLYGIRCSSENDEYYYILMEKLDCDLSNYLLENKNNLLDSHIDKMIMQIVNGLHYLHNRTLIHRDVKSANILVRKCEPPVFLISALSFLPDLSSAMKDTPCYIAPELTNADSFKNDSTRYIANRFACGYVDNNSLSAKTDIYALGVTITEIYETSNIRRHGQYFKFWSSIANRCCSSNCAKRPTCQEILVARRSCLEKAGKSGIFTSLLIQVI</sequence>
<evidence type="ECO:0000256" key="1">
    <source>
        <dbReference type="ARBA" id="ARBA00008171"/>
    </source>
</evidence>
<dbReference type="PANTHER" id="PTHR26392">
    <property type="entry name" value="MITOGEN-ACTIVATED PROTEIN KINASE KINASE KINASE 7-RELATED"/>
    <property type="match status" value="1"/>
</dbReference>
<keyword evidence="2" id="KW-0175">Coiled coil</keyword>
<protein>
    <recommendedName>
        <fullName evidence="3">Protein kinase domain-containing protein</fullName>
    </recommendedName>
</protein>
<dbReference type="PANTHER" id="PTHR26392:SF92">
    <property type="entry name" value="PROTEIN KINASE DOMAIN-CONTAINING PROTEIN"/>
    <property type="match status" value="1"/>
</dbReference>
<dbReference type="InterPro" id="IPR027417">
    <property type="entry name" value="P-loop_NTPase"/>
</dbReference>
<dbReference type="EMBL" id="CAJNYD010003352">
    <property type="protein sequence ID" value="CAF3500357.1"/>
    <property type="molecule type" value="Genomic_DNA"/>
</dbReference>
<comment type="similarity">
    <text evidence="1">Belongs to the protein kinase superfamily. TKL Ser/Thr protein kinase family. ROCO subfamily.</text>
</comment>
<dbReference type="InterPro" id="IPR001245">
    <property type="entry name" value="Ser-Thr/Tyr_kinase_cat_dom"/>
</dbReference>
<dbReference type="PROSITE" id="PS50011">
    <property type="entry name" value="PROTEIN_KINASE_DOM"/>
    <property type="match status" value="1"/>
</dbReference>
<dbReference type="CDD" id="cd00180">
    <property type="entry name" value="PKc"/>
    <property type="match status" value="1"/>
</dbReference>
<dbReference type="AlphaFoldDB" id="A0A818H0M7"/>
<comment type="caution">
    <text evidence="4">The sequence shown here is derived from an EMBL/GenBank/DDBJ whole genome shotgun (WGS) entry which is preliminary data.</text>
</comment>
<evidence type="ECO:0000259" key="3">
    <source>
        <dbReference type="PROSITE" id="PS50011"/>
    </source>
</evidence>
<feature type="coiled-coil region" evidence="2">
    <location>
        <begin position="130"/>
        <end position="157"/>
    </location>
</feature>
<gene>
    <name evidence="5" type="ORF">HFQ381_LOCUS21080</name>
    <name evidence="4" type="ORF">LUA448_LOCUS25255</name>
</gene>
<dbReference type="Pfam" id="PF07714">
    <property type="entry name" value="PK_Tyr_Ser-Thr"/>
    <property type="match status" value="1"/>
</dbReference>
<dbReference type="SUPFAM" id="SSF56112">
    <property type="entry name" value="Protein kinase-like (PK-like)"/>
    <property type="match status" value="1"/>
</dbReference>
<feature type="domain" description="Protein kinase" evidence="3">
    <location>
        <begin position="694"/>
        <end position="1001"/>
    </location>
</feature>
<dbReference type="InterPro" id="IPR045063">
    <property type="entry name" value="Dynamin_N"/>
</dbReference>
<dbReference type="Gene3D" id="1.10.510.10">
    <property type="entry name" value="Transferase(Phosphotransferase) domain 1"/>
    <property type="match status" value="1"/>
</dbReference>
<dbReference type="Pfam" id="PF00350">
    <property type="entry name" value="Dynamin_N"/>
    <property type="match status" value="1"/>
</dbReference>
<dbReference type="Proteomes" id="UP000663851">
    <property type="component" value="Unassembled WGS sequence"/>
</dbReference>
<dbReference type="InterPro" id="IPR008271">
    <property type="entry name" value="Ser/Thr_kinase_AS"/>
</dbReference>
<reference evidence="4" key="1">
    <citation type="submission" date="2021-02" db="EMBL/GenBank/DDBJ databases">
        <authorList>
            <person name="Nowell W R."/>
        </authorList>
    </citation>
    <scope>NUCLEOTIDE SEQUENCE</scope>
</reference>
<dbReference type="Proteomes" id="UP000663833">
    <property type="component" value="Unassembled WGS sequence"/>
</dbReference>
<dbReference type="PROSITE" id="PS00108">
    <property type="entry name" value="PROTEIN_KINASE_ST"/>
    <property type="match status" value="1"/>
</dbReference>
<organism evidence="4 6">
    <name type="scientific">Rotaria socialis</name>
    <dbReference type="NCBI Taxonomy" id="392032"/>
    <lineage>
        <taxon>Eukaryota</taxon>
        <taxon>Metazoa</taxon>
        <taxon>Spiralia</taxon>
        <taxon>Gnathifera</taxon>
        <taxon>Rotifera</taxon>
        <taxon>Eurotatoria</taxon>
        <taxon>Bdelloidea</taxon>
        <taxon>Philodinida</taxon>
        <taxon>Philodinidae</taxon>
        <taxon>Rotaria</taxon>
    </lineage>
</organism>